<keyword evidence="3" id="KW-0949">S-adenosyl-L-methionine</keyword>
<dbReference type="KEGG" id="uli:ETAA1_01370"/>
<dbReference type="PANTHER" id="PTHR43464:SF19">
    <property type="entry name" value="UBIQUINONE BIOSYNTHESIS O-METHYLTRANSFERASE, MITOCHONDRIAL"/>
    <property type="match status" value="1"/>
</dbReference>
<dbReference type="GO" id="GO:0032259">
    <property type="term" value="P:methylation"/>
    <property type="evidence" value="ECO:0007669"/>
    <property type="project" value="UniProtKB-KW"/>
</dbReference>
<dbReference type="InterPro" id="IPR041698">
    <property type="entry name" value="Methyltransf_25"/>
</dbReference>
<dbReference type="InterPro" id="IPR029063">
    <property type="entry name" value="SAM-dependent_MTases_sf"/>
</dbReference>
<dbReference type="RefSeq" id="WP_145233400.1">
    <property type="nucleotide sequence ID" value="NZ_CP036273.1"/>
</dbReference>
<dbReference type="CDD" id="cd02440">
    <property type="entry name" value="AdoMet_MTases"/>
    <property type="match status" value="1"/>
</dbReference>
<dbReference type="AlphaFoldDB" id="A0A517XL75"/>
<keyword evidence="6" id="KW-1185">Reference proteome</keyword>
<evidence type="ECO:0000313" key="6">
    <source>
        <dbReference type="Proteomes" id="UP000319576"/>
    </source>
</evidence>
<evidence type="ECO:0000256" key="3">
    <source>
        <dbReference type="ARBA" id="ARBA00022691"/>
    </source>
</evidence>
<evidence type="ECO:0000256" key="1">
    <source>
        <dbReference type="ARBA" id="ARBA00022603"/>
    </source>
</evidence>
<evidence type="ECO:0000256" key="2">
    <source>
        <dbReference type="ARBA" id="ARBA00022679"/>
    </source>
</evidence>
<dbReference type="GO" id="GO:0008168">
    <property type="term" value="F:methyltransferase activity"/>
    <property type="evidence" value="ECO:0007669"/>
    <property type="project" value="UniProtKB-KW"/>
</dbReference>
<organism evidence="5 6">
    <name type="scientific">Urbifossiella limnaea</name>
    <dbReference type="NCBI Taxonomy" id="2528023"/>
    <lineage>
        <taxon>Bacteria</taxon>
        <taxon>Pseudomonadati</taxon>
        <taxon>Planctomycetota</taxon>
        <taxon>Planctomycetia</taxon>
        <taxon>Gemmatales</taxon>
        <taxon>Gemmataceae</taxon>
        <taxon>Urbifossiella</taxon>
    </lineage>
</organism>
<reference evidence="5 6" key="1">
    <citation type="submission" date="2019-02" db="EMBL/GenBank/DDBJ databases">
        <title>Deep-cultivation of Planctomycetes and their phenomic and genomic characterization uncovers novel biology.</title>
        <authorList>
            <person name="Wiegand S."/>
            <person name="Jogler M."/>
            <person name="Boedeker C."/>
            <person name="Pinto D."/>
            <person name="Vollmers J."/>
            <person name="Rivas-Marin E."/>
            <person name="Kohn T."/>
            <person name="Peeters S.H."/>
            <person name="Heuer A."/>
            <person name="Rast P."/>
            <person name="Oberbeckmann S."/>
            <person name="Bunk B."/>
            <person name="Jeske O."/>
            <person name="Meyerdierks A."/>
            <person name="Storesund J.E."/>
            <person name="Kallscheuer N."/>
            <person name="Luecker S."/>
            <person name="Lage O.M."/>
            <person name="Pohl T."/>
            <person name="Merkel B.J."/>
            <person name="Hornburger P."/>
            <person name="Mueller R.-W."/>
            <person name="Bruemmer F."/>
            <person name="Labrenz M."/>
            <person name="Spormann A.M."/>
            <person name="Op den Camp H."/>
            <person name="Overmann J."/>
            <person name="Amann R."/>
            <person name="Jetten M.S.M."/>
            <person name="Mascher T."/>
            <person name="Medema M.H."/>
            <person name="Devos D.P."/>
            <person name="Kaster A.-K."/>
            <person name="Ovreas L."/>
            <person name="Rohde M."/>
            <person name="Galperin M.Y."/>
            <person name="Jogler C."/>
        </authorList>
    </citation>
    <scope>NUCLEOTIDE SEQUENCE [LARGE SCALE GENOMIC DNA]</scope>
    <source>
        <strain evidence="5 6">ETA_A1</strain>
    </source>
</reference>
<dbReference type="PANTHER" id="PTHR43464">
    <property type="entry name" value="METHYLTRANSFERASE"/>
    <property type="match status" value="1"/>
</dbReference>
<name>A0A517XL75_9BACT</name>
<dbReference type="EMBL" id="CP036273">
    <property type="protein sequence ID" value="QDU18254.1"/>
    <property type="molecule type" value="Genomic_DNA"/>
</dbReference>
<keyword evidence="2" id="KW-0808">Transferase</keyword>
<gene>
    <name evidence="5" type="ORF">ETAA1_01370</name>
</gene>
<proteinExistence type="predicted"/>
<dbReference type="SUPFAM" id="SSF53335">
    <property type="entry name" value="S-adenosyl-L-methionine-dependent methyltransferases"/>
    <property type="match status" value="1"/>
</dbReference>
<accession>A0A517XL75</accession>
<dbReference type="Pfam" id="PF13649">
    <property type="entry name" value="Methyltransf_25"/>
    <property type="match status" value="1"/>
</dbReference>
<sequence length="234" mass="25055">MTDPTKPPGIILLICWRQWRAERALARRGVRYRSTDQAVVAAAYAAMTEDEFETSNARQTWANWRTIPRALKGRVPARPWRALDLGCGTGTSTRVLAACAPAGSEVTGYELAPQLAEVAARRAYAPGVTVRFVCQGITEPLRDPAGEVVRAASVDVVNSSGVVGHHLDAETVKPLVAEVRRVLAPGGVAVLDDGPTLPTAALTGRMREAGFEPLGRYKCWPLATSAQVAFRAPG</sequence>
<dbReference type="OrthoDB" id="261499at2"/>
<dbReference type="Proteomes" id="UP000319576">
    <property type="component" value="Chromosome"/>
</dbReference>
<protein>
    <recommendedName>
        <fullName evidence="4">Methyltransferase domain-containing protein</fullName>
    </recommendedName>
</protein>
<dbReference type="Gene3D" id="3.40.50.150">
    <property type="entry name" value="Vaccinia Virus protein VP39"/>
    <property type="match status" value="1"/>
</dbReference>
<keyword evidence="1" id="KW-0489">Methyltransferase</keyword>
<evidence type="ECO:0000259" key="4">
    <source>
        <dbReference type="Pfam" id="PF13649"/>
    </source>
</evidence>
<feature type="domain" description="Methyltransferase" evidence="4">
    <location>
        <begin position="83"/>
        <end position="187"/>
    </location>
</feature>
<evidence type="ECO:0000313" key="5">
    <source>
        <dbReference type="EMBL" id="QDU18254.1"/>
    </source>
</evidence>